<proteinExistence type="predicted"/>
<dbReference type="Pfam" id="PF04246">
    <property type="entry name" value="RseC_MucC"/>
    <property type="match status" value="1"/>
</dbReference>
<organism evidence="2 3">
    <name type="scientific">Natronospirillum operosum</name>
    <dbReference type="NCBI Taxonomy" id="2759953"/>
    <lineage>
        <taxon>Bacteria</taxon>
        <taxon>Pseudomonadati</taxon>
        <taxon>Pseudomonadota</taxon>
        <taxon>Gammaproteobacteria</taxon>
        <taxon>Oceanospirillales</taxon>
        <taxon>Natronospirillaceae</taxon>
        <taxon>Natronospirillum</taxon>
    </lineage>
</organism>
<name>A0A4Z0W335_9GAMM</name>
<dbReference type="PIRSF" id="PIRSF004923">
    <property type="entry name" value="RseC"/>
    <property type="match status" value="1"/>
</dbReference>
<dbReference type="RefSeq" id="WP_135484529.1">
    <property type="nucleotide sequence ID" value="NZ_SRMF01000010.1"/>
</dbReference>
<dbReference type="EMBL" id="SRMF01000010">
    <property type="protein sequence ID" value="TGG91107.1"/>
    <property type="molecule type" value="Genomic_DNA"/>
</dbReference>
<comment type="caution">
    <text evidence="2">The sequence shown here is derived from an EMBL/GenBank/DDBJ whole genome shotgun (WGS) entry which is preliminary data.</text>
</comment>
<feature type="transmembrane region" description="Helical" evidence="1">
    <location>
        <begin position="86"/>
        <end position="105"/>
    </location>
</feature>
<dbReference type="PANTHER" id="PTHR35867">
    <property type="entry name" value="PROTEIN RSEC"/>
    <property type="match status" value="1"/>
</dbReference>
<evidence type="ECO:0000256" key="1">
    <source>
        <dbReference type="SAM" id="Phobius"/>
    </source>
</evidence>
<reference evidence="2 3" key="1">
    <citation type="submission" date="2019-04" db="EMBL/GenBank/DDBJ databases">
        <title>Natronospirillum operosus gen. nov., sp. nov., a haloalkaliphilic satellite isolated from decaying biomass of laboratory culture of cyanobacterium Geitlerinema sp. and proposal of Natronospirillaceae fam. nov. and Saccharospirillaceae fam. nov.</title>
        <authorList>
            <person name="Kevbrin V."/>
            <person name="Boltyanskaya Y."/>
            <person name="Koziaeva V."/>
            <person name="Grouzdev D.S."/>
            <person name="Park M."/>
            <person name="Cho J."/>
        </authorList>
    </citation>
    <scope>NUCLEOTIDE SEQUENCE [LARGE SCALE GENOMIC DNA]</scope>
    <source>
        <strain evidence="2 3">G-116</strain>
    </source>
</reference>
<dbReference type="InterPro" id="IPR007359">
    <property type="entry name" value="SigmaE_reg_RseC_MucC"/>
</dbReference>
<evidence type="ECO:0000313" key="2">
    <source>
        <dbReference type="EMBL" id="TGG91107.1"/>
    </source>
</evidence>
<gene>
    <name evidence="2" type="ORF">E4656_17085</name>
</gene>
<keyword evidence="1" id="KW-0812">Transmembrane</keyword>
<dbReference type="AlphaFoldDB" id="A0A4Z0W335"/>
<evidence type="ECO:0000313" key="3">
    <source>
        <dbReference type="Proteomes" id="UP000297475"/>
    </source>
</evidence>
<dbReference type="PANTHER" id="PTHR35867:SF1">
    <property type="entry name" value="PROTEIN RSEC"/>
    <property type="match status" value="1"/>
</dbReference>
<keyword evidence="1" id="KW-0472">Membrane</keyword>
<dbReference type="OrthoDB" id="9795854at2"/>
<sequence length="166" mass="17869">MIEEQATVVAVEQGRVGVETLRQSACQRCSARAGCGQPLLSRVLGDGVQQQGTRLWLSLSTQSPLPVAGQTVIIGIPEQALLRAAFWLYLFPVLALVLGATLIHAASGHNLLSAFAAVLCFAAALLSVHRRQARWSRDSRWQPRLLRTLNTPSAPDAVVPEAVKVL</sequence>
<feature type="transmembrane region" description="Helical" evidence="1">
    <location>
        <begin position="111"/>
        <end position="128"/>
    </location>
</feature>
<dbReference type="Proteomes" id="UP000297475">
    <property type="component" value="Unassembled WGS sequence"/>
</dbReference>
<keyword evidence="1" id="KW-1133">Transmembrane helix</keyword>
<keyword evidence="3" id="KW-1185">Reference proteome</keyword>
<dbReference type="InterPro" id="IPR026268">
    <property type="entry name" value="RseC"/>
</dbReference>
<protein>
    <submittedName>
        <fullName evidence="2">Transcriptional regulator</fullName>
    </submittedName>
</protein>
<accession>A0A4Z0W335</accession>